<dbReference type="SMART" id="SM00228">
    <property type="entry name" value="PDZ"/>
    <property type="match status" value="2"/>
</dbReference>
<name>A9VBD5_MONBE</name>
<dbReference type="SUPFAM" id="SSF50156">
    <property type="entry name" value="PDZ domain-like"/>
    <property type="match status" value="2"/>
</dbReference>
<feature type="compositionally biased region" description="Basic and acidic residues" evidence="5">
    <location>
        <begin position="194"/>
        <end position="215"/>
    </location>
</feature>
<evidence type="ECO:0000259" key="6">
    <source>
        <dbReference type="PROSITE" id="PS50106"/>
    </source>
</evidence>
<feature type="domain" description="PDZ" evidence="6">
    <location>
        <begin position="781"/>
        <end position="866"/>
    </location>
</feature>
<dbReference type="InterPro" id="IPR036034">
    <property type="entry name" value="PDZ_sf"/>
</dbReference>
<feature type="compositionally biased region" description="Acidic residues" evidence="5">
    <location>
        <begin position="179"/>
        <end position="193"/>
    </location>
</feature>
<dbReference type="Pfam" id="PF00595">
    <property type="entry name" value="PDZ"/>
    <property type="match status" value="2"/>
</dbReference>
<evidence type="ECO:0000313" key="7">
    <source>
        <dbReference type="EMBL" id="EDQ85218.1"/>
    </source>
</evidence>
<dbReference type="GO" id="GO:0005886">
    <property type="term" value="C:plasma membrane"/>
    <property type="evidence" value="ECO:0000318"/>
    <property type="project" value="GO_Central"/>
</dbReference>
<gene>
    <name evidence="7" type="ORF">MONBRDRAFT_34391</name>
</gene>
<feature type="compositionally biased region" description="Basic and acidic residues" evidence="5">
    <location>
        <begin position="655"/>
        <end position="666"/>
    </location>
</feature>
<dbReference type="KEGG" id="mbr:MONBRDRAFT_34391"/>
<feature type="compositionally biased region" description="Polar residues" evidence="5">
    <location>
        <begin position="964"/>
        <end position="976"/>
    </location>
</feature>
<protein>
    <recommendedName>
        <fullName evidence="6">PDZ domain-containing protein</fullName>
    </recommendedName>
</protein>
<dbReference type="Proteomes" id="UP000001357">
    <property type="component" value="Unassembled WGS sequence"/>
</dbReference>
<keyword evidence="8" id="KW-1185">Reference proteome</keyword>
<dbReference type="Gene3D" id="2.30.42.10">
    <property type="match status" value="2"/>
</dbReference>
<dbReference type="InterPro" id="IPR051844">
    <property type="entry name" value="USH2_Complex_Protein"/>
</dbReference>
<dbReference type="InParanoid" id="A9VBD5"/>
<proteinExistence type="predicted"/>
<feature type="compositionally biased region" description="Low complexity" evidence="5">
    <location>
        <begin position="982"/>
        <end position="993"/>
    </location>
</feature>
<comment type="subcellular location">
    <subcellularLocation>
        <location evidence="1">Cell projection</location>
    </subcellularLocation>
</comment>
<feature type="coiled-coil region" evidence="4">
    <location>
        <begin position="488"/>
        <end position="515"/>
    </location>
</feature>
<evidence type="ECO:0000256" key="1">
    <source>
        <dbReference type="ARBA" id="ARBA00004316"/>
    </source>
</evidence>
<evidence type="ECO:0000313" key="8">
    <source>
        <dbReference type="Proteomes" id="UP000001357"/>
    </source>
</evidence>
<dbReference type="InterPro" id="IPR001478">
    <property type="entry name" value="PDZ"/>
</dbReference>
<feature type="compositionally biased region" description="Acidic residues" evidence="5">
    <location>
        <begin position="109"/>
        <end position="126"/>
    </location>
</feature>
<dbReference type="EMBL" id="CH991576">
    <property type="protein sequence ID" value="EDQ85218.1"/>
    <property type="molecule type" value="Genomic_DNA"/>
</dbReference>
<accession>A9VBD5</accession>
<evidence type="ECO:0000256" key="5">
    <source>
        <dbReference type="SAM" id="MobiDB-lite"/>
    </source>
</evidence>
<feature type="region of interest" description="Disordered" evidence="5">
    <location>
        <begin position="259"/>
        <end position="306"/>
    </location>
</feature>
<evidence type="ECO:0000256" key="3">
    <source>
        <dbReference type="ARBA" id="ARBA00023273"/>
    </source>
</evidence>
<sequence length="1024" mass="113362">MDDGSDHDWSAWTDMEHRESEPVDVNNPYFNLDKDMQFAWRIDHDLRAEVAGAYLCSTLTAAWARVEELGRQEHYCQRFFPGMPVELAPLLIEYLSPIVPAAREKYDREDDEFDPYSPEPEEDDKNDDAFACDEHEFYESGHDYFNPSPLVSMPVILQHNTPHEFNMFLIPKLYGLNSADEDDSDQSGDEEDTAEGKAEVQHKTAAEPAKKDAHASRSVPAKPDKGAAQGEDTDEDEDAVDDAVNAFSYDDIDEDLAPAVAENGSHPSPTKHAATEATLASATARTAATHGSEPVSGAASDSAEAAPCSMKHVANSLLRMNREIACIKAQMEYMHLAKQTPGGKRCHQILQTLTEPDPAKQTSWDQLLIIFTKTTALTVVIMKQRSNPSPLKQNISVGSRELDSSASTAPQSSTMSARQREYDDKATQLLEIIRSLEKQYPSMYHELRRLVQDMYSVFSHTAHTATARFLAPCALRTAEPGPNGPTSLYTSERRILALEAEIRDVQQELVSLRQFKAQSEGRLQTQLDRLAQAEPRLLGPVSESTIDAFTQQVKELRQQLEDNETWQSKLHRVYESNADLRDQVEDLTLSREDLVNSLELLKTELTGRIQQVQLLTRGVTTGGEAVYRKLQAEMQANTMKAIANAETRKKTKQQRHPDHAEAPQADRARVYERDVVLRPDATQPRLGFQVETLEGLPLPRICQIIPGETAALSGCVFSGDEIKAINGVPVSGKAHDDVVALLQNSADECRLVLLSSQPLPGDRSLSPRRRESGEQLVYARRVVLRRTPDKSRLGIVIEGGAEERQQAVRIAKILENELAHESGRILPGDRIKAINGEPVAGKTHEQVVAMCQSNSQECDLQLLSYHHLEGDELVTTRATLVPQQLEALVLQAEQALTAQAWATAVESYWYSVVYQHAGYVQDALASAKKAMDLDPAGADYAAQVDTLKQQLENARMMEGPEQRASVTMTLEPQQRSGEYGHSRSVSSSQRGSVANVAAAGTAPHDNYSDDDDDLAENVVFAANS</sequence>
<dbReference type="RefSeq" id="XP_001750043.1">
    <property type="nucleotide sequence ID" value="XM_001749991.1"/>
</dbReference>
<feature type="domain" description="PDZ" evidence="6">
    <location>
        <begin position="674"/>
        <end position="757"/>
    </location>
</feature>
<feature type="compositionally biased region" description="Polar residues" evidence="5">
    <location>
        <begin position="404"/>
        <end position="417"/>
    </location>
</feature>
<dbReference type="PANTHER" id="PTHR23116:SF29">
    <property type="entry name" value="PDZ DOMAIN-CONTAINING PROTEIN 7"/>
    <property type="match status" value="1"/>
</dbReference>
<feature type="region of interest" description="Disordered" evidence="5">
    <location>
        <begin position="646"/>
        <end position="666"/>
    </location>
</feature>
<feature type="region of interest" description="Disordered" evidence="5">
    <location>
        <begin position="179"/>
        <end position="238"/>
    </location>
</feature>
<dbReference type="GeneID" id="5895233"/>
<feature type="region of interest" description="Disordered" evidence="5">
    <location>
        <begin position="106"/>
        <end position="127"/>
    </location>
</feature>
<organism evidence="7 8">
    <name type="scientific">Monosiga brevicollis</name>
    <name type="common">Choanoflagellate</name>
    <dbReference type="NCBI Taxonomy" id="81824"/>
    <lineage>
        <taxon>Eukaryota</taxon>
        <taxon>Choanoflagellata</taxon>
        <taxon>Craspedida</taxon>
        <taxon>Salpingoecidae</taxon>
        <taxon>Monosiga</taxon>
    </lineage>
</organism>
<reference evidence="7 8" key="1">
    <citation type="journal article" date="2008" name="Nature">
        <title>The genome of the choanoflagellate Monosiga brevicollis and the origin of metazoans.</title>
        <authorList>
            <consortium name="JGI Sequencing"/>
            <person name="King N."/>
            <person name="Westbrook M.J."/>
            <person name="Young S.L."/>
            <person name="Kuo A."/>
            <person name="Abedin M."/>
            <person name="Chapman J."/>
            <person name="Fairclough S."/>
            <person name="Hellsten U."/>
            <person name="Isogai Y."/>
            <person name="Letunic I."/>
            <person name="Marr M."/>
            <person name="Pincus D."/>
            <person name="Putnam N."/>
            <person name="Rokas A."/>
            <person name="Wright K.J."/>
            <person name="Zuzow R."/>
            <person name="Dirks W."/>
            <person name="Good M."/>
            <person name="Goodstein D."/>
            <person name="Lemons D."/>
            <person name="Li W."/>
            <person name="Lyons J.B."/>
            <person name="Morris A."/>
            <person name="Nichols S."/>
            <person name="Richter D.J."/>
            <person name="Salamov A."/>
            <person name="Bork P."/>
            <person name="Lim W.A."/>
            <person name="Manning G."/>
            <person name="Miller W.T."/>
            <person name="McGinnis W."/>
            <person name="Shapiro H."/>
            <person name="Tjian R."/>
            <person name="Grigoriev I.V."/>
            <person name="Rokhsar D."/>
        </authorList>
    </citation>
    <scope>NUCLEOTIDE SEQUENCE [LARGE SCALE GENOMIC DNA]</scope>
    <source>
        <strain evidence="8">MX1 / ATCC 50154</strain>
    </source>
</reference>
<dbReference type="AlphaFoldDB" id="A9VBD5"/>
<keyword evidence="4" id="KW-0175">Coiled coil</keyword>
<evidence type="ECO:0000256" key="4">
    <source>
        <dbReference type="SAM" id="Coils"/>
    </source>
</evidence>
<dbReference type="PANTHER" id="PTHR23116">
    <property type="entry name" value="PDZ DOMAIN CONTAINING WHIRLIN AND HARMONIN-RELATED"/>
    <property type="match status" value="1"/>
</dbReference>
<feature type="compositionally biased region" description="Polar residues" evidence="5">
    <location>
        <begin position="388"/>
        <end position="397"/>
    </location>
</feature>
<dbReference type="CDD" id="cd00136">
    <property type="entry name" value="PDZ_canonical"/>
    <property type="match status" value="2"/>
</dbReference>
<feature type="compositionally biased region" description="Low complexity" evidence="5">
    <location>
        <begin position="275"/>
        <end position="289"/>
    </location>
</feature>
<feature type="region of interest" description="Disordered" evidence="5">
    <location>
        <begin position="958"/>
        <end position="1013"/>
    </location>
</feature>
<dbReference type="PROSITE" id="PS50106">
    <property type="entry name" value="PDZ"/>
    <property type="match status" value="2"/>
</dbReference>
<keyword evidence="3" id="KW-0966">Cell projection</keyword>
<dbReference type="GO" id="GO:0042995">
    <property type="term" value="C:cell projection"/>
    <property type="evidence" value="ECO:0007669"/>
    <property type="project" value="UniProtKB-SubCell"/>
</dbReference>
<feature type="region of interest" description="Disordered" evidence="5">
    <location>
        <begin position="388"/>
        <end position="422"/>
    </location>
</feature>
<keyword evidence="2" id="KW-0677">Repeat</keyword>
<feature type="coiled-coil region" evidence="4">
    <location>
        <begin position="577"/>
        <end position="604"/>
    </location>
</feature>
<evidence type="ECO:0000256" key="2">
    <source>
        <dbReference type="ARBA" id="ARBA00022737"/>
    </source>
</evidence>
<dbReference type="STRING" id="81824.A9VBD5"/>